<evidence type="ECO:0000259" key="2">
    <source>
        <dbReference type="SMART" id="SM01175"/>
    </source>
</evidence>
<dbReference type="InterPro" id="IPR052428">
    <property type="entry name" value="Autophagy_HostDef_Reg"/>
</dbReference>
<keyword evidence="4" id="KW-1185">Reference proteome</keyword>
<dbReference type="PANTHER" id="PTHR45971:SF1">
    <property type="entry name" value="RUBICON, ISOFORM A"/>
    <property type="match status" value="1"/>
</dbReference>
<dbReference type="EMBL" id="CATQJA010002665">
    <property type="protein sequence ID" value="CAJ0583745.1"/>
    <property type="molecule type" value="Genomic_DNA"/>
</dbReference>
<evidence type="ECO:0000256" key="1">
    <source>
        <dbReference type="SAM" id="MobiDB-lite"/>
    </source>
</evidence>
<dbReference type="PANTHER" id="PTHR45971">
    <property type="entry name" value="PHOX (PX) DOMAIN-CONTAINING PROTEIN"/>
    <property type="match status" value="1"/>
</dbReference>
<dbReference type="Proteomes" id="UP001177023">
    <property type="component" value="Unassembled WGS sequence"/>
</dbReference>
<protein>
    <recommendedName>
        <fullName evidence="2">Rubicon Homology domain-containing protein</fullName>
    </recommendedName>
</protein>
<feature type="region of interest" description="Disordered" evidence="1">
    <location>
        <begin position="1"/>
        <end position="54"/>
    </location>
</feature>
<proteinExistence type="predicted"/>
<name>A0AA36G926_9BILA</name>
<feature type="domain" description="Rubicon Homology" evidence="2">
    <location>
        <begin position="329"/>
        <end position="544"/>
    </location>
</feature>
<reference evidence="3" key="1">
    <citation type="submission" date="2023-06" db="EMBL/GenBank/DDBJ databases">
        <authorList>
            <person name="Delattre M."/>
        </authorList>
    </citation>
    <scope>NUCLEOTIDE SEQUENCE</scope>
    <source>
        <strain evidence="3">AF72</strain>
    </source>
</reference>
<evidence type="ECO:0000313" key="3">
    <source>
        <dbReference type="EMBL" id="CAJ0583745.1"/>
    </source>
</evidence>
<gene>
    <name evidence="3" type="ORF">MSPICULIGERA_LOCUS21814</name>
</gene>
<accession>A0AA36G926</accession>
<dbReference type="GO" id="GO:1901981">
    <property type="term" value="F:phosphatidylinositol phosphate binding"/>
    <property type="evidence" value="ECO:0007669"/>
    <property type="project" value="TreeGrafter"/>
</dbReference>
<dbReference type="AlphaFoldDB" id="A0AA36G926"/>
<dbReference type="SMART" id="SM01175">
    <property type="entry name" value="DUF4206"/>
    <property type="match status" value="1"/>
</dbReference>
<feature type="non-terminal residue" evidence="3">
    <location>
        <position position="557"/>
    </location>
</feature>
<dbReference type="Pfam" id="PF13901">
    <property type="entry name" value="RH_dom"/>
    <property type="match status" value="1"/>
</dbReference>
<dbReference type="InterPro" id="IPR025258">
    <property type="entry name" value="RH_dom"/>
</dbReference>
<evidence type="ECO:0000313" key="4">
    <source>
        <dbReference type="Proteomes" id="UP001177023"/>
    </source>
</evidence>
<organism evidence="3 4">
    <name type="scientific">Mesorhabditis spiculigera</name>
    <dbReference type="NCBI Taxonomy" id="96644"/>
    <lineage>
        <taxon>Eukaryota</taxon>
        <taxon>Metazoa</taxon>
        <taxon>Ecdysozoa</taxon>
        <taxon>Nematoda</taxon>
        <taxon>Chromadorea</taxon>
        <taxon>Rhabditida</taxon>
        <taxon>Rhabditina</taxon>
        <taxon>Rhabditomorpha</taxon>
        <taxon>Rhabditoidea</taxon>
        <taxon>Rhabditidae</taxon>
        <taxon>Mesorhabditinae</taxon>
        <taxon>Mesorhabditis</taxon>
    </lineage>
</organism>
<comment type="caution">
    <text evidence="3">The sequence shown here is derived from an EMBL/GenBank/DDBJ whole genome shotgun (WGS) entry which is preliminary data.</text>
</comment>
<sequence>MSRFLSLQPEDPPTSEAPSDSCEVDNIHFSSIHDEQSPESASDEGESDPEYEPPLIRRFNDHLSMNNVDRYKPVFPENHWLSKATTGCFPQNPDLPFWKETQRQILSWSAGNEEHETSPEVEESNQMIYMTGLVDAMVTEARWRSRIAANPKLATCLSAISPEYADGLVSATENGHDSGDSDTSTLVDPDEDVEERIVENGTFYVKNKQKQTSRRIRSNTRGVAEVVLKRDHELTPADFAVQALESLMETVQIPDRHVQKWVDDVIGAPEKLLMGERDPLSKMSTSSAGDVWIVRLHVEKSSKDLLEEQNYRCAGCETKITDEYVKRVKYCDYFGKMFCQCCHQGARAKIPARILATWCFKEFMVSDKALSFLNEVYKQPAIHLKDLAPKLIEKIRVLRNALLMREKLSHIWSFVQFCPDAVGVITKEGRLESMFLILEKHYLGKETDLFSLEDLERVHNGKLSALLEPAIHYGKAHIEKCEKCLLQATFCPICNNEKDPLFPHQVERVARCEKCGTLTHLKCEARRKHSDEGCVKCIRNQEARRRRIVRVYDELSP</sequence>
<feature type="compositionally biased region" description="Acidic residues" evidence="1">
    <location>
        <begin position="41"/>
        <end position="51"/>
    </location>
</feature>